<gene>
    <name evidence="4" type="ORF">Q5716_15845</name>
</gene>
<evidence type="ECO:0000256" key="2">
    <source>
        <dbReference type="ARBA" id="ARBA00022801"/>
    </source>
</evidence>
<keyword evidence="3" id="KW-1133">Transmembrane helix</keyword>
<dbReference type="PANTHER" id="PTHR12737:SF9">
    <property type="entry name" value="DIMETHYLARGININASE"/>
    <property type="match status" value="1"/>
</dbReference>
<dbReference type="Gene3D" id="3.75.10.10">
    <property type="entry name" value="L-arginine/glycine Amidinotransferase, Chain A"/>
    <property type="match status" value="1"/>
</dbReference>
<keyword evidence="3" id="KW-0812">Transmembrane</keyword>
<evidence type="ECO:0000313" key="4">
    <source>
        <dbReference type="EMBL" id="MDO7883706.1"/>
    </source>
</evidence>
<feature type="transmembrane region" description="Helical" evidence="3">
    <location>
        <begin position="79"/>
        <end position="99"/>
    </location>
</feature>
<dbReference type="SUPFAM" id="SSF55909">
    <property type="entry name" value="Pentein"/>
    <property type="match status" value="1"/>
</dbReference>
<comment type="similarity">
    <text evidence="1">Belongs to the DDAH family.</text>
</comment>
<organism evidence="4 5">
    <name type="scientific">Antiquaquibacter soli</name>
    <dbReference type="NCBI Taxonomy" id="3064523"/>
    <lineage>
        <taxon>Bacteria</taxon>
        <taxon>Bacillati</taxon>
        <taxon>Actinomycetota</taxon>
        <taxon>Actinomycetes</taxon>
        <taxon>Micrococcales</taxon>
        <taxon>Microbacteriaceae</taxon>
        <taxon>Antiquaquibacter</taxon>
    </lineage>
</organism>
<dbReference type="Proteomes" id="UP001241072">
    <property type="component" value="Unassembled WGS sequence"/>
</dbReference>
<proteinExistence type="inferred from homology"/>
<feature type="transmembrane region" description="Helical" evidence="3">
    <location>
        <begin position="12"/>
        <end position="36"/>
    </location>
</feature>
<dbReference type="RefSeq" id="WP_305004132.1">
    <property type="nucleotide sequence ID" value="NZ_JAUQUB010000008.1"/>
</dbReference>
<evidence type="ECO:0000313" key="5">
    <source>
        <dbReference type="Proteomes" id="UP001241072"/>
    </source>
</evidence>
<comment type="caution">
    <text evidence="4">The sequence shown here is derived from an EMBL/GenBank/DDBJ whole genome shotgun (WGS) entry which is preliminary data.</text>
</comment>
<keyword evidence="3" id="KW-0472">Membrane</keyword>
<sequence length="400" mass="41670">MQQRPLPVPRRLAASALVALAVSATALVATILVFFVTNGAAAANLGPLTTYFLPAAIALVVLLFGAAVAGAFRSWWGAGLAGLAGGILASVAGTAYTVLSTGTAWSQEVTDYLLGSLAGTSLVFEVAAVVAALTVGRAVWRAFPGSPRRPIAIVRVPADSLENGELTHLERTPVDSDLAQEQWDAYVSALETEGFEIVQAEPADEHPDSVFIEDVVVMFGDVAVITSPGADSRAGEIDGIRELVESLGHRVEQITRPGTLDGGDVLKVGSTVYVGRGGRTNGEGIRQLRAIVAPLGYTVIAVPITKALHLKSAVTALPDGTVIGFAKYLEAPSVFERFLPVPEAHGAAVVVLGPDAVLLSSAAPKTKALLEDLGYRVVTVDVSEFEKLEGCVTCLSVRIR</sequence>
<feature type="transmembrane region" description="Helical" evidence="3">
    <location>
        <begin position="48"/>
        <end position="72"/>
    </location>
</feature>
<dbReference type="NCBIfam" id="NF045660">
    <property type="entry name" value="DiMthArgaseDdahStm"/>
    <property type="match status" value="1"/>
</dbReference>
<dbReference type="InterPro" id="IPR033199">
    <property type="entry name" value="DDAH-like"/>
</dbReference>
<feature type="transmembrane region" description="Helical" evidence="3">
    <location>
        <begin position="119"/>
        <end position="140"/>
    </location>
</feature>
<keyword evidence="2" id="KW-0378">Hydrolase</keyword>
<keyword evidence="5" id="KW-1185">Reference proteome</keyword>
<dbReference type="PANTHER" id="PTHR12737">
    <property type="entry name" value="DIMETHYLARGININE DIMETHYLAMINOHYDROLASE"/>
    <property type="match status" value="1"/>
</dbReference>
<protein>
    <submittedName>
        <fullName evidence="4">Dimethylarginine dimethylaminohydrolase</fullName>
    </submittedName>
</protein>
<evidence type="ECO:0000256" key="3">
    <source>
        <dbReference type="SAM" id="Phobius"/>
    </source>
</evidence>
<evidence type="ECO:0000256" key="1">
    <source>
        <dbReference type="ARBA" id="ARBA00008532"/>
    </source>
</evidence>
<accession>A0ABT9BV84</accession>
<reference evidence="4 5" key="1">
    <citation type="submission" date="2023-07" db="EMBL/GenBank/DDBJ databases">
        <title>Protaetiibacter sp. nov WY-16 isolated from soil.</title>
        <authorList>
            <person name="Liu B."/>
            <person name="Wan Y."/>
        </authorList>
    </citation>
    <scope>NUCLEOTIDE SEQUENCE [LARGE SCALE GENOMIC DNA]</scope>
    <source>
        <strain evidence="4 5">WY-16</strain>
    </source>
</reference>
<dbReference type="EMBL" id="JAUQUB010000008">
    <property type="protein sequence ID" value="MDO7883706.1"/>
    <property type="molecule type" value="Genomic_DNA"/>
</dbReference>
<name>A0ABT9BV84_9MICO</name>